<dbReference type="InterPro" id="IPR032710">
    <property type="entry name" value="NTF2-like_dom_sf"/>
</dbReference>
<dbReference type="Gene3D" id="3.10.450.50">
    <property type="match status" value="1"/>
</dbReference>
<proteinExistence type="predicted"/>
<evidence type="ECO:0000313" key="3">
    <source>
        <dbReference type="Proteomes" id="UP000640725"/>
    </source>
</evidence>
<organism evidence="2 3">
    <name type="scientific">Planktothrix mougeotii LEGE 06226</name>
    <dbReference type="NCBI Taxonomy" id="1828728"/>
    <lineage>
        <taxon>Bacteria</taxon>
        <taxon>Bacillati</taxon>
        <taxon>Cyanobacteriota</taxon>
        <taxon>Cyanophyceae</taxon>
        <taxon>Oscillatoriophycideae</taxon>
        <taxon>Oscillatoriales</taxon>
        <taxon>Microcoleaceae</taxon>
        <taxon>Planktothrix</taxon>
    </lineage>
</organism>
<dbReference type="EMBL" id="JADEWU010000040">
    <property type="protein sequence ID" value="MBE9144826.1"/>
    <property type="molecule type" value="Genomic_DNA"/>
</dbReference>
<dbReference type="RefSeq" id="WP_193870320.1">
    <property type="nucleotide sequence ID" value="NZ_JADEWU010000040.1"/>
</dbReference>
<keyword evidence="3" id="KW-1185">Reference proteome</keyword>
<dbReference type="Proteomes" id="UP000640725">
    <property type="component" value="Unassembled WGS sequence"/>
</dbReference>
<dbReference type="Pfam" id="PF13577">
    <property type="entry name" value="SnoaL_4"/>
    <property type="match status" value="1"/>
</dbReference>
<reference evidence="2 3" key="1">
    <citation type="submission" date="2020-10" db="EMBL/GenBank/DDBJ databases">
        <authorList>
            <person name="Castelo-Branco R."/>
            <person name="Eusebio N."/>
            <person name="Adriana R."/>
            <person name="Vieira A."/>
            <person name="Brugerolle De Fraissinette N."/>
            <person name="Rezende De Castro R."/>
            <person name="Schneider M.P."/>
            <person name="Vasconcelos V."/>
            <person name="Leao P.N."/>
        </authorList>
    </citation>
    <scope>NUCLEOTIDE SEQUENCE [LARGE SCALE GENOMIC DNA]</scope>
    <source>
        <strain evidence="2 3">LEGE 06226</strain>
    </source>
</reference>
<sequence length="146" mass="16636">MSLEAKLAILEQIARYSHTFDGCDVDAFAAIFSKDGVFEVYAADAVEPELRLVGRAGIQAWVSDWYQNLEPGRRSRHYQTNTLFHTLTDESAETSTMLLLTVQFGDEPQPRVKLTGVYHDRWKRSDGGWLLVYRALSHDRSTPLED</sequence>
<dbReference type="InterPro" id="IPR037401">
    <property type="entry name" value="SnoaL-like"/>
</dbReference>
<evidence type="ECO:0000259" key="1">
    <source>
        <dbReference type="Pfam" id="PF13577"/>
    </source>
</evidence>
<evidence type="ECO:0000313" key="2">
    <source>
        <dbReference type="EMBL" id="MBE9144826.1"/>
    </source>
</evidence>
<protein>
    <submittedName>
        <fullName evidence="2">Nuclear transport factor 2 family protein</fullName>
    </submittedName>
</protein>
<accession>A0ABR9UG86</accession>
<dbReference type="SUPFAM" id="SSF54427">
    <property type="entry name" value="NTF2-like"/>
    <property type="match status" value="1"/>
</dbReference>
<dbReference type="CDD" id="cd00531">
    <property type="entry name" value="NTF2_like"/>
    <property type="match status" value="1"/>
</dbReference>
<comment type="caution">
    <text evidence="2">The sequence shown here is derived from an EMBL/GenBank/DDBJ whole genome shotgun (WGS) entry which is preliminary data.</text>
</comment>
<name>A0ABR9UG86_9CYAN</name>
<feature type="domain" description="SnoaL-like" evidence="1">
    <location>
        <begin position="2"/>
        <end position="134"/>
    </location>
</feature>
<gene>
    <name evidence="2" type="ORF">IQ236_16610</name>
</gene>